<dbReference type="InterPro" id="IPR027370">
    <property type="entry name" value="Znf-RING_euk"/>
</dbReference>
<dbReference type="SUPFAM" id="SSF49899">
    <property type="entry name" value="Concanavalin A-like lectins/glucanases"/>
    <property type="match status" value="1"/>
</dbReference>
<dbReference type="InterPro" id="IPR050143">
    <property type="entry name" value="TRIM/RBCC"/>
</dbReference>
<comment type="caution">
    <text evidence="6">The sequence shown here is derived from an EMBL/GenBank/DDBJ whole genome shotgun (WGS) entry which is preliminary data.</text>
</comment>
<dbReference type="PROSITE" id="PS50089">
    <property type="entry name" value="ZF_RING_2"/>
    <property type="match status" value="1"/>
</dbReference>
<dbReference type="Pfam" id="PF13445">
    <property type="entry name" value="zf-RING_UBOX"/>
    <property type="match status" value="1"/>
</dbReference>
<dbReference type="InterPro" id="IPR043136">
    <property type="entry name" value="B30.2/SPRY_sf"/>
</dbReference>
<dbReference type="Gene3D" id="2.60.120.920">
    <property type="match status" value="1"/>
</dbReference>
<dbReference type="Proteomes" id="UP000250572">
    <property type="component" value="Unassembled WGS sequence"/>
</dbReference>
<evidence type="ECO:0000313" key="7">
    <source>
        <dbReference type="Proteomes" id="UP000250572"/>
    </source>
</evidence>
<evidence type="ECO:0000259" key="5">
    <source>
        <dbReference type="PROSITE" id="PS50089"/>
    </source>
</evidence>
<evidence type="ECO:0000256" key="3">
    <source>
        <dbReference type="ARBA" id="ARBA00022833"/>
    </source>
</evidence>
<dbReference type="Gene3D" id="3.30.40.10">
    <property type="entry name" value="Zinc/RING finger domain, C3HC4 (zinc finger)"/>
    <property type="match status" value="1"/>
</dbReference>
<dbReference type="SUPFAM" id="SSF57850">
    <property type="entry name" value="RING/U-box"/>
    <property type="match status" value="1"/>
</dbReference>
<gene>
    <name evidence="6" type="ORF">CCH79_00019210</name>
</gene>
<dbReference type="PROSITE" id="PS00518">
    <property type="entry name" value="ZF_RING_1"/>
    <property type="match status" value="1"/>
</dbReference>
<sequence length="440" mass="49193">MKPEEMPPKSLDLCCPICKDIFRDPVDLLCSHSFCRECLNNWWKDKITPNCPICRRISSIDNGISREVCCRLHVFQAESTETVTAEQDNWIPVNVLTDGTADVLLHCLAGQYEPRLSKIKIILDWNRGKLMFLNLNTNTVIHTFTCSFTEKLFPYFNSAHASPLKLIPENVSLSVFQLRLAACCLQGESGHPLDGAKRLQLPDLPGLTPTESVSSSVEDSLSSSLHCWLLVRSSFLLPRQPGPSTVKDLSIWTKPWNLDHLQQCLPLADIHHRTEEDLLFLRIQSVQLTRGALANRWWKTSPGNLMYKKSDLSDPSVTTEALWSRLLSSGGIRPPGAENSGRAAAAPGGRTHLLQLLMAPQFDLRQQLIQSLDLQEEQKHSQPCFNFFVLHVSPANTTAMKPAVLPPCTRRQHLTLLSTACSLVFMLRLITVTGMVLGLG</sequence>
<name>A0A315UN14_GAMAF</name>
<keyword evidence="2 4" id="KW-0863">Zinc-finger</keyword>
<evidence type="ECO:0000313" key="6">
    <source>
        <dbReference type="EMBL" id="PWA13862.1"/>
    </source>
</evidence>
<dbReference type="InterPro" id="IPR013320">
    <property type="entry name" value="ConA-like_dom_sf"/>
</dbReference>
<organism evidence="6 7">
    <name type="scientific">Gambusia affinis</name>
    <name type="common">Western mosquitofish</name>
    <name type="synonym">Heterandria affinis</name>
    <dbReference type="NCBI Taxonomy" id="33528"/>
    <lineage>
        <taxon>Eukaryota</taxon>
        <taxon>Metazoa</taxon>
        <taxon>Chordata</taxon>
        <taxon>Craniata</taxon>
        <taxon>Vertebrata</taxon>
        <taxon>Euteleostomi</taxon>
        <taxon>Actinopterygii</taxon>
        <taxon>Neopterygii</taxon>
        <taxon>Teleostei</taxon>
        <taxon>Neoteleostei</taxon>
        <taxon>Acanthomorphata</taxon>
        <taxon>Ovalentaria</taxon>
        <taxon>Atherinomorphae</taxon>
        <taxon>Cyprinodontiformes</taxon>
        <taxon>Poeciliidae</taxon>
        <taxon>Poeciliinae</taxon>
        <taxon>Gambusia</taxon>
    </lineage>
</organism>
<keyword evidence="3" id="KW-0862">Zinc</keyword>
<reference evidence="6 7" key="1">
    <citation type="journal article" date="2018" name="G3 (Bethesda)">
        <title>A High-Quality Reference Genome for the Invasive Mosquitofish Gambusia affinis Using a Chicago Library.</title>
        <authorList>
            <person name="Hoffberg S.L."/>
            <person name="Troendle N.J."/>
            <person name="Glenn T.C."/>
            <person name="Mahmud O."/>
            <person name="Louha S."/>
            <person name="Chalopin D."/>
            <person name="Bennetzen J.L."/>
            <person name="Mauricio R."/>
        </authorList>
    </citation>
    <scope>NUCLEOTIDE SEQUENCE [LARGE SCALE GENOMIC DNA]</scope>
    <source>
        <strain evidence="6">NE01/NJP1002.9</strain>
        <tissue evidence="6">Muscle</tissue>
    </source>
</reference>
<dbReference type="InterPro" id="IPR001841">
    <property type="entry name" value="Znf_RING"/>
</dbReference>
<dbReference type="EMBL" id="NHOQ01002915">
    <property type="protein sequence ID" value="PWA13862.1"/>
    <property type="molecule type" value="Genomic_DNA"/>
</dbReference>
<keyword evidence="1" id="KW-0479">Metal-binding</keyword>
<feature type="domain" description="RING-type" evidence="5">
    <location>
        <begin position="15"/>
        <end position="55"/>
    </location>
</feature>
<accession>A0A315UN14</accession>
<dbReference type="PANTHER" id="PTHR24103">
    <property type="entry name" value="E3 UBIQUITIN-PROTEIN LIGASE TRIM"/>
    <property type="match status" value="1"/>
</dbReference>
<dbReference type="SMART" id="SM00184">
    <property type="entry name" value="RING"/>
    <property type="match status" value="1"/>
</dbReference>
<dbReference type="AlphaFoldDB" id="A0A315UN14"/>
<dbReference type="GO" id="GO:0008270">
    <property type="term" value="F:zinc ion binding"/>
    <property type="evidence" value="ECO:0007669"/>
    <property type="project" value="UniProtKB-KW"/>
</dbReference>
<proteinExistence type="predicted"/>
<dbReference type="InterPro" id="IPR017907">
    <property type="entry name" value="Znf_RING_CS"/>
</dbReference>
<protein>
    <recommendedName>
        <fullName evidence="5">RING-type domain-containing protein</fullName>
    </recommendedName>
</protein>
<evidence type="ECO:0000256" key="1">
    <source>
        <dbReference type="ARBA" id="ARBA00022723"/>
    </source>
</evidence>
<dbReference type="InterPro" id="IPR013083">
    <property type="entry name" value="Znf_RING/FYVE/PHD"/>
</dbReference>
<keyword evidence="7" id="KW-1185">Reference proteome</keyword>
<evidence type="ECO:0000256" key="2">
    <source>
        <dbReference type="ARBA" id="ARBA00022771"/>
    </source>
</evidence>
<evidence type="ECO:0000256" key="4">
    <source>
        <dbReference type="PROSITE-ProRule" id="PRU00175"/>
    </source>
</evidence>